<proteinExistence type="predicted"/>
<name>A0ABS7X381_9GAMM</name>
<keyword evidence="2" id="KW-1185">Reference proteome</keyword>
<gene>
    <name evidence="1" type="ORF">KGQ91_12960</name>
</gene>
<dbReference type="EMBL" id="JAGXFD010000001">
    <property type="protein sequence ID" value="MBZ9568581.1"/>
    <property type="molecule type" value="Genomic_DNA"/>
</dbReference>
<accession>A0ABS7X381</accession>
<reference evidence="1 2" key="1">
    <citation type="submission" date="2021-05" db="EMBL/GenBank/DDBJ databases">
        <title>Petroleum and Energy Research Collection (APPE): ex situ preservation of microbial diversity associated with the oil industry and exploitation of its biotechnological potential.</title>
        <authorList>
            <person name="Paixao C.T.M."/>
            <person name="Gomes M.B."/>
            <person name="Oliveira V.M."/>
        </authorList>
    </citation>
    <scope>NUCLEOTIDE SEQUENCE [LARGE SCALE GENOMIC DNA]</scope>
    <source>
        <strain evidence="1 2">LIT2</strain>
    </source>
</reference>
<sequence length="81" mass="9334">MKNYGSKKPAQLSEREKLRKFSELDDAFARALRELDAPDSRQGESPSEDFEQRLRTLMADFHQSEDSVRNMLSLMLNNEAG</sequence>
<evidence type="ECO:0000313" key="2">
    <source>
        <dbReference type="Proteomes" id="UP001319883"/>
    </source>
</evidence>
<protein>
    <submittedName>
        <fullName evidence="1">Uncharacterized protein</fullName>
    </submittedName>
</protein>
<comment type="caution">
    <text evidence="1">The sequence shown here is derived from an EMBL/GenBank/DDBJ whole genome shotgun (WGS) entry which is preliminary data.</text>
</comment>
<dbReference type="Proteomes" id="UP001319883">
    <property type="component" value="Unassembled WGS sequence"/>
</dbReference>
<evidence type="ECO:0000313" key="1">
    <source>
        <dbReference type="EMBL" id="MBZ9568581.1"/>
    </source>
</evidence>
<organism evidence="1 2">
    <name type="scientific">Modicisalibacter tunisiensis</name>
    <dbReference type="NCBI Taxonomy" id="390637"/>
    <lineage>
        <taxon>Bacteria</taxon>
        <taxon>Pseudomonadati</taxon>
        <taxon>Pseudomonadota</taxon>
        <taxon>Gammaproteobacteria</taxon>
        <taxon>Oceanospirillales</taxon>
        <taxon>Halomonadaceae</taxon>
        <taxon>Modicisalibacter</taxon>
    </lineage>
</organism>